<feature type="compositionally biased region" description="Basic and acidic residues" evidence="2">
    <location>
        <begin position="20"/>
        <end position="29"/>
    </location>
</feature>
<feature type="region of interest" description="Disordered" evidence="2">
    <location>
        <begin position="1379"/>
        <end position="1400"/>
    </location>
</feature>
<feature type="compositionally biased region" description="Basic and acidic residues" evidence="2">
    <location>
        <begin position="100"/>
        <end position="117"/>
    </location>
</feature>
<keyword evidence="3" id="KW-0472">Membrane</keyword>
<keyword evidence="3" id="KW-1133">Transmembrane helix</keyword>
<reference evidence="5" key="1">
    <citation type="journal article" date="2021" name="Microbiol. Resour. Announc.">
        <title>LGAAP: Leishmaniinae Genome Assembly and Annotation Pipeline.</title>
        <authorList>
            <person name="Almutairi H."/>
            <person name="Urbaniak M.D."/>
            <person name="Bates M.D."/>
            <person name="Jariyapan N."/>
            <person name="Kwakye-Nuako G."/>
            <person name="Thomaz-Soccol V."/>
            <person name="Al-Salem W.S."/>
            <person name="Dillon R.J."/>
            <person name="Bates P.A."/>
            <person name="Gatherer D."/>
        </authorList>
    </citation>
    <scope>NUCLEOTIDE SEQUENCE [LARGE SCALE GENOMIC DNA]</scope>
</reference>
<evidence type="ECO:0000256" key="1">
    <source>
        <dbReference type="SAM" id="Coils"/>
    </source>
</evidence>
<proteinExistence type="predicted"/>
<feature type="compositionally biased region" description="Polar residues" evidence="2">
    <location>
        <begin position="46"/>
        <end position="67"/>
    </location>
</feature>
<evidence type="ECO:0000313" key="5">
    <source>
        <dbReference type="Proteomes" id="UP000674143"/>
    </source>
</evidence>
<organism evidence="4 5">
    <name type="scientific">Leishmania orientalis</name>
    <dbReference type="NCBI Taxonomy" id="2249476"/>
    <lineage>
        <taxon>Eukaryota</taxon>
        <taxon>Discoba</taxon>
        <taxon>Euglenozoa</taxon>
        <taxon>Kinetoplastea</taxon>
        <taxon>Metakinetoplastina</taxon>
        <taxon>Trypanosomatida</taxon>
        <taxon>Trypanosomatidae</taxon>
        <taxon>Leishmaniinae</taxon>
        <taxon>Leishmania</taxon>
    </lineage>
</organism>
<reference evidence="5" key="2">
    <citation type="journal article" date="2021" name="Sci. Data">
        <title>Chromosome-scale genome sequencing, assembly and annotation of six genomes from subfamily Leishmaniinae.</title>
        <authorList>
            <person name="Almutairi H."/>
            <person name="Urbaniak M.D."/>
            <person name="Bates M.D."/>
            <person name="Jariyapan N."/>
            <person name="Kwakye-Nuako G."/>
            <person name="Thomaz Soccol V."/>
            <person name="Al-Salem W.S."/>
            <person name="Dillon R.J."/>
            <person name="Bates P.A."/>
            <person name="Gatherer D."/>
        </authorList>
    </citation>
    <scope>NUCLEOTIDE SEQUENCE [LARGE SCALE GENOMIC DNA]</scope>
</reference>
<dbReference type="Proteomes" id="UP000674143">
    <property type="component" value="Unassembled WGS sequence"/>
</dbReference>
<sequence>MYAEGLHHTPSVRTSSSHRSTIETRGVPEFDREYARQLSIAKRGRNSSVKASQLSAPAQELPSESQLHGSAALTASRLKDYVATHVTPPRIPPLSSISRSSEHGGKSVGPRKPETAHDCTPQTLATSTRDDVTGSTTPLVLNSTRCGSSFLDADSPTVATDGDGSLLLFSIKTMLFVGVVFFTVLCVTAFVVSASTDYNPSYFSFSRDSSMPQARLSDGIVVRRGWPDRLVPEFHRQVALHARLALWHLLSCVGVPSAFRFVGSVLVATRAYVWDPVYTILPRIDEEVPPVLRYISSIATGCGEGRGFRTVATLAASVVHSVVQVVVEPLLIVGRTAQALYRWLGGSQAFFSTPLKSLHAAAVNSSSAVTTAKANRTFLASRAGSSALLSLWKPLHSLWGVFITASSLADTPASGNHSTSAPKMTDKRATPANSPPSPKIEKTPSTTSTKAAPLAIAAHVEVQTTHTRRLEGALWSMLLDTRRGEMEGLARDDVWELLRVDGTAAREVKVALRAGSLVMDIVVSSQAVVRRSSDTGDGDTEKAAGGMETTRRTRQAVIDARLQQWHFPRLRAFYTRAASAAETQRVSAAHPAAAVAACESRVAACQQRCASIRHGLELELHGITSGSSALNGSWLGSSQEATNEVSAQLRKCIDELTQCRAGLPRSTPDPAEQERRLLPDGGATRVAQVALAASQQAAAGAVSASAVRATHSEVERQRCTARLATAAQKCEQRVRDTRSLSDAEHAKQLASLKEGCDLRHSAVEKALSENANLLVQQAEATCGEQLSTRVAVFNESADSALAHLQWALDATRAEGAKRVAARMGPGEGAQASFRTEQAQLNASCVMQLSSIRRRCAAELAAQAEEARRASTATAQKAEAVCTERLVRELSTLNSSARVAASKLQRELEEAQRGAVACEKAKQQTKTECGVALQRTREEFDAQLSKARENSTAAAQQARNEEREAQLRISLQKWTLEKERLAAQCAAETQAAVAAASQQLAAKHAKAQEEAVSEEQRRMATQLRQREEACQMQSETVRRRHEEQVRDLGAQITSCRAELAGVETAHQHTAQKARQAFYAAVAESAKEACLEVAHPQRNVCADVSKAVEEELLKLPVDASATDALKEMLKSTLEPARLTWRLSGRWAHALKEGEPAAARGARARFTSSLRLSGVLVALLASAVVLAKYPRGRRLSDDPIARPDTVMAARETSMAVRTPPTLSPQSRRNRARHRGDALAAGEAPLSCCVMQSCMANCSEALLAWHATCCAVLWEREAHVLRGHPSEVNEHCATWVEGAFTSLESLVGNLHVPSVSQDALGRSPVSASTLPITREDAECLSQLHGAFVEGYFGMLEMYYVDWVSAAADREVAESRLHETERVAMSQAATLQRQSLTERQEPPSPLAIEDKLAKAQRRPAAQEETIAPLEKQLRITRDELNKARGAIYTLDPSLRTALEAAVAIEPESSTPRQARSLQELAEGGADSDSLSACDCYDAKREPAAGGDPNPPHLLVSAQSSPTLLSAVKRSTMVRDPDSTRRYQRLQWNDVDMT</sequence>
<name>A0A836GD86_9TRYP</name>
<evidence type="ECO:0000256" key="2">
    <source>
        <dbReference type="SAM" id="MobiDB-lite"/>
    </source>
</evidence>
<dbReference type="RefSeq" id="XP_067060270.1">
    <property type="nucleotide sequence ID" value="XM_067204718.1"/>
</dbReference>
<evidence type="ECO:0000313" key="4">
    <source>
        <dbReference type="EMBL" id="KAG5470004.1"/>
    </source>
</evidence>
<feature type="coiled-coil region" evidence="1">
    <location>
        <begin position="996"/>
        <end position="1024"/>
    </location>
</feature>
<feature type="compositionally biased region" description="Polar residues" evidence="2">
    <location>
        <begin position="1462"/>
        <end position="1471"/>
    </location>
</feature>
<dbReference type="EMBL" id="JAFHLR010000032">
    <property type="protein sequence ID" value="KAG5470004.1"/>
    <property type="molecule type" value="Genomic_DNA"/>
</dbReference>
<feature type="coiled-coil region" evidence="1">
    <location>
        <begin position="893"/>
        <end position="967"/>
    </location>
</feature>
<feature type="compositionally biased region" description="Basic and acidic residues" evidence="2">
    <location>
        <begin position="532"/>
        <end position="542"/>
    </location>
</feature>
<gene>
    <name evidence="4" type="ORF">LSCM4_02692</name>
</gene>
<dbReference type="SMR" id="A0A836GD86"/>
<feature type="region of interest" description="Disordered" evidence="2">
    <location>
        <begin position="532"/>
        <end position="551"/>
    </location>
</feature>
<accession>A0A836GD86</accession>
<evidence type="ECO:0000256" key="3">
    <source>
        <dbReference type="SAM" id="Phobius"/>
    </source>
</evidence>
<feature type="compositionally biased region" description="Polar residues" evidence="2">
    <location>
        <begin position="120"/>
        <end position="137"/>
    </location>
</feature>
<protein>
    <submittedName>
        <fullName evidence="4">Uncharacterized protein</fullName>
    </submittedName>
</protein>
<dbReference type="KEGG" id="loi:92358652"/>
<feature type="transmembrane region" description="Helical" evidence="3">
    <location>
        <begin position="174"/>
        <end position="194"/>
    </location>
</feature>
<feature type="region of interest" description="Disordered" evidence="2">
    <location>
        <begin position="1"/>
        <end position="29"/>
    </location>
</feature>
<feature type="region of interest" description="Disordered" evidence="2">
    <location>
        <begin position="89"/>
        <end position="137"/>
    </location>
</feature>
<dbReference type="GeneID" id="92358652"/>
<feature type="region of interest" description="Disordered" evidence="2">
    <location>
        <begin position="1496"/>
        <end position="1516"/>
    </location>
</feature>
<comment type="caution">
    <text evidence="4">The sequence shown here is derived from an EMBL/GenBank/DDBJ whole genome shotgun (WGS) entry which is preliminary data.</text>
</comment>
<feature type="region of interest" description="Disordered" evidence="2">
    <location>
        <begin position="41"/>
        <end position="67"/>
    </location>
</feature>
<feature type="region of interest" description="Disordered" evidence="2">
    <location>
        <begin position="1460"/>
        <end position="1484"/>
    </location>
</feature>
<keyword evidence="3" id="KW-0812">Transmembrane</keyword>
<feature type="compositionally biased region" description="Polar residues" evidence="2">
    <location>
        <begin position="410"/>
        <end position="422"/>
    </location>
</feature>
<feature type="region of interest" description="Disordered" evidence="2">
    <location>
        <begin position="410"/>
        <end position="448"/>
    </location>
</feature>
<keyword evidence="1" id="KW-0175">Coiled coil</keyword>
<keyword evidence="5" id="KW-1185">Reference proteome</keyword>